<evidence type="ECO:0000256" key="2">
    <source>
        <dbReference type="ARBA" id="ARBA00022448"/>
    </source>
</evidence>
<gene>
    <name evidence="8" type="ORF">GCM10009579_02900</name>
</gene>
<organism evidence="8 9">
    <name type="scientific">Streptomyces javensis</name>
    <dbReference type="NCBI Taxonomy" id="114698"/>
    <lineage>
        <taxon>Bacteria</taxon>
        <taxon>Bacillati</taxon>
        <taxon>Actinomycetota</taxon>
        <taxon>Actinomycetes</taxon>
        <taxon>Kitasatosporales</taxon>
        <taxon>Streptomycetaceae</taxon>
        <taxon>Streptomyces</taxon>
        <taxon>Streptomyces violaceusniger group</taxon>
    </lineage>
</organism>
<keyword evidence="9" id="KW-1185">Reference proteome</keyword>
<keyword evidence="5 8" id="KW-0067">ATP-binding</keyword>
<dbReference type="SMART" id="SM00382">
    <property type="entry name" value="AAA"/>
    <property type="match status" value="1"/>
</dbReference>
<keyword evidence="2" id="KW-0813">Transport</keyword>
<evidence type="ECO:0000256" key="1">
    <source>
        <dbReference type="ARBA" id="ARBA00004202"/>
    </source>
</evidence>
<dbReference type="InterPro" id="IPR027417">
    <property type="entry name" value="P-loop_NTPase"/>
</dbReference>
<evidence type="ECO:0000256" key="5">
    <source>
        <dbReference type="ARBA" id="ARBA00022840"/>
    </source>
</evidence>
<dbReference type="SUPFAM" id="SSF52540">
    <property type="entry name" value="P-loop containing nucleoside triphosphate hydrolases"/>
    <property type="match status" value="1"/>
</dbReference>
<dbReference type="PANTHER" id="PTHR43166:SF35">
    <property type="entry name" value="L-CYSTINE IMPORT ATP-BINDING PROTEIN TCYN"/>
    <property type="match status" value="1"/>
</dbReference>
<name>A0ABP4H327_9ACTN</name>
<sequence length="284" mass="30836">MHDSTEAPTTLEAVAPTRAPDVLLSLSRLSKTFHPRRHAALPVLRGVDLEVRRGEAIAVIGPSGSGKSTALRCINLLERPDSGSIRLDGKPVFEASDTGPAVGPSVRALRDLRRRVGMVFQGFHLFPTMSVLANVTMPQVRSLGRGRADAERRSLELLEKVGLADKANARPQTLSGGQQQRVAIARALALDPEVMLFDEPTSAIDPELRIEVLRVMRGLAEAGMTMIVVTHELQFARQVADRIVFFDAGTVLECGPPEQVLDRPRHERVRHFLTAVSGALGNGD</sequence>
<reference evidence="9" key="1">
    <citation type="journal article" date="2019" name="Int. J. Syst. Evol. Microbiol.">
        <title>The Global Catalogue of Microorganisms (GCM) 10K type strain sequencing project: providing services to taxonomists for standard genome sequencing and annotation.</title>
        <authorList>
            <consortium name="The Broad Institute Genomics Platform"/>
            <consortium name="The Broad Institute Genome Sequencing Center for Infectious Disease"/>
            <person name="Wu L."/>
            <person name="Ma J."/>
        </authorList>
    </citation>
    <scope>NUCLEOTIDE SEQUENCE [LARGE SCALE GENOMIC DNA]</scope>
    <source>
        <strain evidence="9">JCM 11448</strain>
    </source>
</reference>
<dbReference type="InterPro" id="IPR030679">
    <property type="entry name" value="ABC_ATPase_HisP-typ"/>
</dbReference>
<accession>A0ABP4H327</accession>
<dbReference type="InterPro" id="IPR003593">
    <property type="entry name" value="AAA+_ATPase"/>
</dbReference>
<dbReference type="EMBL" id="BAAAIH010000001">
    <property type="protein sequence ID" value="GAA1248694.1"/>
    <property type="molecule type" value="Genomic_DNA"/>
</dbReference>
<dbReference type="GO" id="GO:0005524">
    <property type="term" value="F:ATP binding"/>
    <property type="evidence" value="ECO:0007669"/>
    <property type="project" value="UniProtKB-KW"/>
</dbReference>
<dbReference type="PANTHER" id="PTHR43166">
    <property type="entry name" value="AMINO ACID IMPORT ATP-BINDING PROTEIN"/>
    <property type="match status" value="1"/>
</dbReference>
<evidence type="ECO:0000256" key="3">
    <source>
        <dbReference type="ARBA" id="ARBA00022475"/>
    </source>
</evidence>
<dbReference type="PROSITE" id="PS00211">
    <property type="entry name" value="ABC_TRANSPORTER_1"/>
    <property type="match status" value="1"/>
</dbReference>
<keyword evidence="4" id="KW-0547">Nucleotide-binding</keyword>
<evidence type="ECO:0000259" key="7">
    <source>
        <dbReference type="PROSITE" id="PS50893"/>
    </source>
</evidence>
<proteinExistence type="predicted"/>
<dbReference type="InterPro" id="IPR017871">
    <property type="entry name" value="ABC_transporter-like_CS"/>
</dbReference>
<dbReference type="PIRSF" id="PIRSF039085">
    <property type="entry name" value="ABC_ATPase_HisP"/>
    <property type="match status" value="1"/>
</dbReference>
<evidence type="ECO:0000256" key="4">
    <source>
        <dbReference type="ARBA" id="ARBA00022741"/>
    </source>
</evidence>
<dbReference type="InterPro" id="IPR050086">
    <property type="entry name" value="MetN_ABC_transporter-like"/>
</dbReference>
<dbReference type="Gene3D" id="3.40.50.300">
    <property type="entry name" value="P-loop containing nucleotide triphosphate hydrolases"/>
    <property type="match status" value="1"/>
</dbReference>
<keyword evidence="3" id="KW-1003">Cell membrane</keyword>
<protein>
    <submittedName>
        <fullName evidence="8">Amino acid ABC transporter ATP-binding protein</fullName>
    </submittedName>
</protein>
<keyword evidence="6" id="KW-0472">Membrane</keyword>
<evidence type="ECO:0000313" key="8">
    <source>
        <dbReference type="EMBL" id="GAA1248694.1"/>
    </source>
</evidence>
<dbReference type="CDD" id="cd03262">
    <property type="entry name" value="ABC_HisP_GlnQ"/>
    <property type="match status" value="1"/>
</dbReference>
<dbReference type="InterPro" id="IPR003439">
    <property type="entry name" value="ABC_transporter-like_ATP-bd"/>
</dbReference>
<dbReference type="PROSITE" id="PS50893">
    <property type="entry name" value="ABC_TRANSPORTER_2"/>
    <property type="match status" value="1"/>
</dbReference>
<comment type="subcellular location">
    <subcellularLocation>
        <location evidence="1">Cell membrane</location>
        <topology evidence="1">Peripheral membrane protein</topology>
    </subcellularLocation>
</comment>
<dbReference type="Pfam" id="PF00005">
    <property type="entry name" value="ABC_tran"/>
    <property type="match status" value="1"/>
</dbReference>
<comment type="caution">
    <text evidence="8">The sequence shown here is derived from an EMBL/GenBank/DDBJ whole genome shotgun (WGS) entry which is preliminary data.</text>
</comment>
<evidence type="ECO:0000256" key="6">
    <source>
        <dbReference type="ARBA" id="ARBA00023136"/>
    </source>
</evidence>
<evidence type="ECO:0000313" key="9">
    <source>
        <dbReference type="Proteomes" id="UP001500282"/>
    </source>
</evidence>
<dbReference type="Proteomes" id="UP001500282">
    <property type="component" value="Unassembled WGS sequence"/>
</dbReference>
<feature type="domain" description="ABC transporter" evidence="7">
    <location>
        <begin position="24"/>
        <end position="273"/>
    </location>
</feature>